<dbReference type="Proteomes" id="UP001374535">
    <property type="component" value="Chromosome 10"/>
</dbReference>
<evidence type="ECO:0000259" key="2">
    <source>
        <dbReference type="Pfam" id="PF03151"/>
    </source>
</evidence>
<dbReference type="AlphaFoldDB" id="A0AAQ3RJP8"/>
<keyword evidence="1" id="KW-0812">Transmembrane</keyword>
<accession>A0AAQ3RJP8</accession>
<dbReference type="EMBL" id="CP144691">
    <property type="protein sequence ID" value="WVY94285.1"/>
    <property type="molecule type" value="Genomic_DNA"/>
</dbReference>
<feature type="transmembrane region" description="Helical" evidence="1">
    <location>
        <begin position="161"/>
        <end position="181"/>
    </location>
</feature>
<evidence type="ECO:0000313" key="4">
    <source>
        <dbReference type="Proteomes" id="UP001374535"/>
    </source>
</evidence>
<feature type="domain" description="Sugar phosphate transporter" evidence="2">
    <location>
        <begin position="99"/>
        <end position="173"/>
    </location>
</feature>
<feature type="transmembrane region" description="Helical" evidence="1">
    <location>
        <begin position="129"/>
        <end position="149"/>
    </location>
</feature>
<gene>
    <name evidence="3" type="ORF">V8G54_033373</name>
</gene>
<proteinExistence type="predicted"/>
<keyword evidence="1" id="KW-1133">Transmembrane helix</keyword>
<organism evidence="3 4">
    <name type="scientific">Vigna mungo</name>
    <name type="common">Black gram</name>
    <name type="synonym">Phaseolus mungo</name>
    <dbReference type="NCBI Taxonomy" id="3915"/>
    <lineage>
        <taxon>Eukaryota</taxon>
        <taxon>Viridiplantae</taxon>
        <taxon>Streptophyta</taxon>
        <taxon>Embryophyta</taxon>
        <taxon>Tracheophyta</taxon>
        <taxon>Spermatophyta</taxon>
        <taxon>Magnoliopsida</taxon>
        <taxon>eudicotyledons</taxon>
        <taxon>Gunneridae</taxon>
        <taxon>Pentapetalae</taxon>
        <taxon>rosids</taxon>
        <taxon>fabids</taxon>
        <taxon>Fabales</taxon>
        <taxon>Fabaceae</taxon>
        <taxon>Papilionoideae</taxon>
        <taxon>50 kb inversion clade</taxon>
        <taxon>NPAAA clade</taxon>
        <taxon>indigoferoid/millettioid clade</taxon>
        <taxon>Phaseoleae</taxon>
        <taxon>Vigna</taxon>
    </lineage>
</organism>
<keyword evidence="1" id="KW-0472">Membrane</keyword>
<evidence type="ECO:0000313" key="3">
    <source>
        <dbReference type="EMBL" id="WVY94285.1"/>
    </source>
</evidence>
<protein>
    <recommendedName>
        <fullName evidence="2">Sugar phosphate transporter domain-containing protein</fullName>
    </recommendedName>
</protein>
<keyword evidence="4" id="KW-1185">Reference proteome</keyword>
<name>A0AAQ3RJP8_VIGMU</name>
<dbReference type="Pfam" id="PF03151">
    <property type="entry name" value="TPT"/>
    <property type="match status" value="1"/>
</dbReference>
<sequence>MISLTKCSASSLTCSSFSTRKLPLSRPRLLTLPTINNVEQSTGPSRLCSQKPLYLSSTESLALVKRKRVTECQAYEADRSRPIEINIELPGEDAAQRAKIGVYFATWWALNVVFNIYNKKVLNAFPYPWLTSTLSLAAGSLMMLISWATRVAEVPKVNFDFWKALFPVRIIFFYFFLFFFFHFCRFHRNTHDVIG</sequence>
<dbReference type="InterPro" id="IPR004853">
    <property type="entry name" value="Sugar_P_trans_dom"/>
</dbReference>
<evidence type="ECO:0000256" key="1">
    <source>
        <dbReference type="SAM" id="Phobius"/>
    </source>
</evidence>
<reference evidence="3 4" key="1">
    <citation type="journal article" date="2023" name="Life. Sci Alliance">
        <title>Evolutionary insights into 3D genome organization and epigenetic landscape of Vigna mungo.</title>
        <authorList>
            <person name="Junaid A."/>
            <person name="Singh B."/>
            <person name="Bhatia S."/>
        </authorList>
    </citation>
    <scope>NUCLEOTIDE SEQUENCE [LARGE SCALE GENOMIC DNA]</scope>
    <source>
        <strain evidence="3">Urdbean</strain>
    </source>
</reference>